<dbReference type="Proteomes" id="UP000664859">
    <property type="component" value="Unassembled WGS sequence"/>
</dbReference>
<reference evidence="3" key="1">
    <citation type="submission" date="2021-02" db="EMBL/GenBank/DDBJ databases">
        <title>First Annotated Genome of the Yellow-green Alga Tribonema minus.</title>
        <authorList>
            <person name="Mahan K.M."/>
        </authorList>
    </citation>
    <scope>NUCLEOTIDE SEQUENCE</scope>
    <source>
        <strain evidence="3">UTEX B ZZ1240</strain>
    </source>
</reference>
<dbReference type="Pfam" id="PF04832">
    <property type="entry name" value="SOUL"/>
    <property type="match status" value="1"/>
</dbReference>
<accession>A0A835ZF94</accession>
<sequence length="245" mass="26698">GRTGISTANGLSPEFVSLATRPSGIEIRRYPSFLVAEVKAESEKEGQEADQEMRASAFKVLAKYIGVMGSPENEAGGAISMTAPVLMDRQPESQKISMTSPVISTPGEATGTMSFIMPSKYKSLADLPKPKNDRVQLKEVPAMTVLCMTWYGRVRDGGVSKLKELVELALKDAVLKQLVKPQPEDNKWRLAGYTPPFTLPPWQKQEVHVVLPDVSEDEVKGLLEKETKDSAPAEQSQPPAAVSET</sequence>
<feature type="compositionally biased region" description="Basic and acidic residues" evidence="2">
    <location>
        <begin position="220"/>
        <end position="231"/>
    </location>
</feature>
<gene>
    <name evidence="3" type="ORF">JKP88DRAFT_161551</name>
</gene>
<feature type="region of interest" description="Disordered" evidence="2">
    <location>
        <begin position="220"/>
        <end position="245"/>
    </location>
</feature>
<evidence type="ECO:0000313" key="3">
    <source>
        <dbReference type="EMBL" id="KAG5187893.1"/>
    </source>
</evidence>
<evidence type="ECO:0000256" key="2">
    <source>
        <dbReference type="SAM" id="MobiDB-lite"/>
    </source>
</evidence>
<dbReference type="AlphaFoldDB" id="A0A835ZF94"/>
<dbReference type="InterPro" id="IPR011256">
    <property type="entry name" value="Reg_factor_effector_dom_sf"/>
</dbReference>
<feature type="compositionally biased region" description="Low complexity" evidence="2">
    <location>
        <begin position="232"/>
        <end position="245"/>
    </location>
</feature>
<keyword evidence="4" id="KW-1185">Reference proteome</keyword>
<dbReference type="PANTHER" id="PTHR11220:SF58">
    <property type="entry name" value="SOUL HEME-BINDING FAMILY PROTEIN"/>
    <property type="match status" value="1"/>
</dbReference>
<evidence type="ECO:0000313" key="4">
    <source>
        <dbReference type="Proteomes" id="UP000664859"/>
    </source>
</evidence>
<organism evidence="3 4">
    <name type="scientific">Tribonema minus</name>
    <dbReference type="NCBI Taxonomy" id="303371"/>
    <lineage>
        <taxon>Eukaryota</taxon>
        <taxon>Sar</taxon>
        <taxon>Stramenopiles</taxon>
        <taxon>Ochrophyta</taxon>
        <taxon>PX clade</taxon>
        <taxon>Xanthophyceae</taxon>
        <taxon>Tribonematales</taxon>
        <taxon>Tribonemataceae</taxon>
        <taxon>Tribonema</taxon>
    </lineage>
</organism>
<dbReference type="EMBL" id="JAFCMP010000079">
    <property type="protein sequence ID" value="KAG5187893.1"/>
    <property type="molecule type" value="Genomic_DNA"/>
</dbReference>
<proteinExistence type="inferred from homology"/>
<feature type="non-terminal residue" evidence="3">
    <location>
        <position position="1"/>
    </location>
</feature>
<comment type="similarity">
    <text evidence="1">Belongs to the HEBP family.</text>
</comment>
<dbReference type="OrthoDB" id="6424451at2759"/>
<protein>
    <submittedName>
        <fullName evidence="3">SOUL heme-binding protein</fullName>
    </submittedName>
</protein>
<dbReference type="Gene3D" id="3.20.80.10">
    <property type="entry name" value="Regulatory factor, effector binding domain"/>
    <property type="match status" value="1"/>
</dbReference>
<dbReference type="PANTHER" id="PTHR11220">
    <property type="entry name" value="HEME-BINDING PROTEIN-RELATED"/>
    <property type="match status" value="1"/>
</dbReference>
<evidence type="ECO:0000256" key="1">
    <source>
        <dbReference type="ARBA" id="ARBA00009817"/>
    </source>
</evidence>
<comment type="caution">
    <text evidence="3">The sequence shown here is derived from an EMBL/GenBank/DDBJ whole genome shotgun (WGS) entry which is preliminary data.</text>
</comment>
<dbReference type="InterPro" id="IPR006917">
    <property type="entry name" value="SOUL_heme-bd"/>
</dbReference>
<dbReference type="SUPFAM" id="SSF55136">
    <property type="entry name" value="Probable bacterial effector-binding domain"/>
    <property type="match status" value="1"/>
</dbReference>
<name>A0A835ZF94_9STRA</name>